<reference evidence="6 7" key="1">
    <citation type="journal article" date="2017" name="Mol. Plant">
        <title>The Genome of Medicinal Plant Macleaya cordata Provides New Insights into Benzylisoquinoline Alkaloids Metabolism.</title>
        <authorList>
            <person name="Liu X."/>
            <person name="Liu Y."/>
            <person name="Huang P."/>
            <person name="Ma Y."/>
            <person name="Qing Z."/>
            <person name="Tang Q."/>
            <person name="Cao H."/>
            <person name="Cheng P."/>
            <person name="Zheng Y."/>
            <person name="Yuan Z."/>
            <person name="Zhou Y."/>
            <person name="Liu J."/>
            <person name="Tang Z."/>
            <person name="Zhuo Y."/>
            <person name="Zhang Y."/>
            <person name="Yu L."/>
            <person name="Huang J."/>
            <person name="Yang P."/>
            <person name="Peng Q."/>
            <person name="Zhang J."/>
            <person name="Jiang W."/>
            <person name="Zhang Z."/>
            <person name="Lin K."/>
            <person name="Ro D.K."/>
            <person name="Chen X."/>
            <person name="Xiong X."/>
            <person name="Shang Y."/>
            <person name="Huang S."/>
            <person name="Zeng J."/>
        </authorList>
    </citation>
    <scope>NUCLEOTIDE SEQUENCE [LARGE SCALE GENOMIC DNA]</scope>
    <source>
        <strain evidence="7">cv. BLH2017</strain>
        <tissue evidence="6">Root</tissue>
    </source>
</reference>
<dbReference type="GO" id="GO:0003700">
    <property type="term" value="F:DNA-binding transcription factor activity"/>
    <property type="evidence" value="ECO:0007669"/>
    <property type="project" value="TreeGrafter"/>
</dbReference>
<feature type="domain" description="CCT" evidence="5">
    <location>
        <begin position="253"/>
        <end position="295"/>
    </location>
</feature>
<gene>
    <name evidence="6" type="ORF">BVC80_1787g44</name>
</gene>
<sequence>MSSDDHFLLDGSYNSNSDMVSSDLDLQFLCDPFFPFENSPPDDILQPLSIDSNQQFTTDQHPNPLSSVTNNNPFNFSPPSHELNNLSLQNETQFQSSLPNSGFFSSSDGLTDFSGLNNNSSTGVKLEDCYVGFDSSSSSFSPHLVPENNNFNSEKMMQRSFSSHSLDRKPSFFFQPRFNSLLEVPNFPTQILGSPENTAFSGPMMRKVSSTGDLQKFKRTHSSHGFSSSPLAAENPLMEEVTFKARPYNAEERKQRIHRYRSKRTQRNFSKTIKYACRKTLADSRPRVRGRFARNDETSEIPKVTDFSREEDDEDDLLWVDRFYEENETRVLQGGDNVLQSCFNSPSQFQYFGPAGSCSFSWKPALSSTSQVLQSD</sequence>
<keyword evidence="2 3" id="KW-0539">Nucleus</keyword>
<feature type="region of interest" description="Disordered" evidence="4">
    <location>
        <begin position="54"/>
        <end position="82"/>
    </location>
</feature>
<feature type="compositionally biased region" description="Polar residues" evidence="4">
    <location>
        <begin position="54"/>
        <end position="69"/>
    </location>
</feature>
<accession>A0A200QU38</accession>
<dbReference type="GO" id="GO:0005634">
    <property type="term" value="C:nucleus"/>
    <property type="evidence" value="ECO:0007669"/>
    <property type="project" value="UniProtKB-SubCell"/>
</dbReference>
<evidence type="ECO:0000256" key="3">
    <source>
        <dbReference type="PROSITE-ProRule" id="PRU00357"/>
    </source>
</evidence>
<dbReference type="InParanoid" id="A0A200QU38"/>
<dbReference type="PANTHER" id="PTHR31319:SF103">
    <property type="entry name" value="CCT MOTIF FAMILY PROTEIN"/>
    <property type="match status" value="1"/>
</dbReference>
<evidence type="ECO:0000256" key="2">
    <source>
        <dbReference type="ARBA" id="ARBA00023242"/>
    </source>
</evidence>
<dbReference type="OMA" id="DDVDFWI"/>
<dbReference type="InterPro" id="IPR045281">
    <property type="entry name" value="CONSTANS-like"/>
</dbReference>
<evidence type="ECO:0000256" key="4">
    <source>
        <dbReference type="SAM" id="MobiDB-lite"/>
    </source>
</evidence>
<dbReference type="EMBL" id="MVGT01001064">
    <property type="protein sequence ID" value="OVA13973.1"/>
    <property type="molecule type" value="Genomic_DNA"/>
</dbReference>
<proteinExistence type="predicted"/>
<dbReference type="OrthoDB" id="153872at2759"/>
<comment type="subcellular location">
    <subcellularLocation>
        <location evidence="1 3">Nucleus</location>
    </subcellularLocation>
</comment>
<dbReference type="Proteomes" id="UP000195402">
    <property type="component" value="Unassembled WGS sequence"/>
</dbReference>
<dbReference type="STRING" id="56857.A0A200QU38"/>
<protein>
    <submittedName>
        <fullName evidence="6">CCT domain</fullName>
    </submittedName>
</protein>
<organism evidence="6 7">
    <name type="scientific">Macleaya cordata</name>
    <name type="common">Five-seeded plume-poppy</name>
    <name type="synonym">Bocconia cordata</name>
    <dbReference type="NCBI Taxonomy" id="56857"/>
    <lineage>
        <taxon>Eukaryota</taxon>
        <taxon>Viridiplantae</taxon>
        <taxon>Streptophyta</taxon>
        <taxon>Embryophyta</taxon>
        <taxon>Tracheophyta</taxon>
        <taxon>Spermatophyta</taxon>
        <taxon>Magnoliopsida</taxon>
        <taxon>Ranunculales</taxon>
        <taxon>Papaveraceae</taxon>
        <taxon>Papaveroideae</taxon>
        <taxon>Macleaya</taxon>
    </lineage>
</organism>
<name>A0A200QU38_MACCD</name>
<dbReference type="FunCoup" id="A0A200QU38">
    <property type="interactions" value="77"/>
</dbReference>
<keyword evidence="7" id="KW-1185">Reference proteome</keyword>
<comment type="caution">
    <text evidence="6">The sequence shown here is derived from an EMBL/GenBank/DDBJ whole genome shotgun (WGS) entry which is preliminary data.</text>
</comment>
<dbReference type="PROSITE" id="PS51017">
    <property type="entry name" value="CCT"/>
    <property type="match status" value="1"/>
</dbReference>
<feature type="compositionally biased region" description="Low complexity" evidence="4">
    <location>
        <begin position="70"/>
        <end position="80"/>
    </location>
</feature>
<evidence type="ECO:0000259" key="5">
    <source>
        <dbReference type="PROSITE" id="PS51017"/>
    </source>
</evidence>
<dbReference type="GO" id="GO:0009909">
    <property type="term" value="P:regulation of flower development"/>
    <property type="evidence" value="ECO:0007669"/>
    <property type="project" value="InterPro"/>
</dbReference>
<dbReference type="AlphaFoldDB" id="A0A200QU38"/>
<dbReference type="Pfam" id="PF06203">
    <property type="entry name" value="CCT"/>
    <property type="match status" value="1"/>
</dbReference>
<evidence type="ECO:0000256" key="1">
    <source>
        <dbReference type="ARBA" id="ARBA00004123"/>
    </source>
</evidence>
<evidence type="ECO:0000313" key="7">
    <source>
        <dbReference type="Proteomes" id="UP000195402"/>
    </source>
</evidence>
<dbReference type="PANTHER" id="PTHR31319">
    <property type="entry name" value="ZINC FINGER PROTEIN CONSTANS-LIKE 4"/>
    <property type="match status" value="1"/>
</dbReference>
<evidence type="ECO:0000313" key="6">
    <source>
        <dbReference type="EMBL" id="OVA13973.1"/>
    </source>
</evidence>
<dbReference type="InterPro" id="IPR010402">
    <property type="entry name" value="CCT_domain"/>
</dbReference>